<reference evidence="2" key="1">
    <citation type="journal article" date="2019" name="Int. J. Syst. Evol. Microbiol.">
        <title>The Global Catalogue of Microorganisms (GCM) 10K type strain sequencing project: providing services to taxonomists for standard genome sequencing and annotation.</title>
        <authorList>
            <consortium name="The Broad Institute Genomics Platform"/>
            <consortium name="The Broad Institute Genome Sequencing Center for Infectious Disease"/>
            <person name="Wu L."/>
            <person name="Ma J."/>
        </authorList>
    </citation>
    <scope>NUCLEOTIDE SEQUENCE [LARGE SCALE GENOMIC DNA]</scope>
    <source>
        <strain evidence="2">CGMCC 1.12966</strain>
    </source>
</reference>
<evidence type="ECO:0000313" key="2">
    <source>
        <dbReference type="Proteomes" id="UP000620550"/>
    </source>
</evidence>
<sequence>MIHISAQPFSIYFAWQLEIQLHNFSKHGIAKDCIHVLFSFDPEIEIPKELNSFTDRNKLLAEFFCYPDLRSNVSYTSTIRPHILKQHFAKFKYLEDETIFYHDSDILFSRSLNINVELHNTTCYVSDTRNYLDVSYIRASSSEELLEGMLKEVGLEKSKLLNEDAQTGGAQYILKGINSSFWEKVEEDSENLYVLMNAYNKKCWEEEYAINKEYRSKKRGIQAWCADMWAVLWNLWLLDKKVEIHPEMDFSWPFDSIVDWDKKAIQHYSGDIKDKTQHFKKTEYLNYPPWYDDGLIKINQDTCSYKIVEFIQSHRQRLDDERPIYSKICVIFNQETLTDRTLERYLVLKKYLQKYLALDVFILEKNEHGSDHNFNQEKVINKIVANDYSEAILMSLDFCVDYVTVEAIFNRTEKSDRFFYSTTLYRVDELFLEAFAKVLDMELFYVNRGKFNMQADITKRGLFYFRLPPDVESKCKVLETYTSNAPKYEVARENIEVAFNFL</sequence>
<proteinExistence type="predicted"/>
<comment type="caution">
    <text evidence="1">The sequence shown here is derived from an EMBL/GenBank/DDBJ whole genome shotgun (WGS) entry which is preliminary data.</text>
</comment>
<dbReference type="Proteomes" id="UP000620550">
    <property type="component" value="Unassembled WGS sequence"/>
</dbReference>
<organism evidence="1 2">
    <name type="scientific">Sphingobacterium griseoflavum</name>
    <dbReference type="NCBI Taxonomy" id="1474952"/>
    <lineage>
        <taxon>Bacteria</taxon>
        <taxon>Pseudomonadati</taxon>
        <taxon>Bacteroidota</taxon>
        <taxon>Sphingobacteriia</taxon>
        <taxon>Sphingobacteriales</taxon>
        <taxon>Sphingobacteriaceae</taxon>
        <taxon>Sphingobacterium</taxon>
    </lineage>
</organism>
<accession>A0ABQ3HY49</accession>
<protein>
    <recommendedName>
        <fullName evidence="3">Nucleotide-diphospho-sugar transferase domain-containing protein</fullName>
    </recommendedName>
</protein>
<name>A0ABQ3HY49_9SPHI</name>
<dbReference type="RefSeq" id="WP_189625893.1">
    <property type="nucleotide sequence ID" value="NZ_BNAF01000004.1"/>
</dbReference>
<gene>
    <name evidence="1" type="ORF">GCM10017764_13700</name>
</gene>
<evidence type="ECO:0008006" key="3">
    <source>
        <dbReference type="Google" id="ProtNLM"/>
    </source>
</evidence>
<keyword evidence="2" id="KW-1185">Reference proteome</keyword>
<evidence type="ECO:0000313" key="1">
    <source>
        <dbReference type="EMBL" id="GHE31815.1"/>
    </source>
</evidence>
<dbReference type="EMBL" id="BNAF01000004">
    <property type="protein sequence ID" value="GHE31815.1"/>
    <property type="molecule type" value="Genomic_DNA"/>
</dbReference>